<organism evidence="2 3">
    <name type="scientific">Hymenobacter fastidiosus</name>
    <dbReference type="NCBI Taxonomy" id="486264"/>
    <lineage>
        <taxon>Bacteria</taxon>
        <taxon>Pseudomonadati</taxon>
        <taxon>Bacteroidota</taxon>
        <taxon>Cytophagia</taxon>
        <taxon>Cytophagales</taxon>
        <taxon>Hymenobacteraceae</taxon>
        <taxon>Hymenobacter</taxon>
    </lineage>
</organism>
<comment type="caution">
    <text evidence="2">The sequence shown here is derived from an EMBL/GenBank/DDBJ whole genome shotgun (WGS) entry which is preliminary data.</text>
</comment>
<name>A0ABP7SU74_9BACT</name>
<feature type="signal peptide" evidence="1">
    <location>
        <begin position="1"/>
        <end position="22"/>
    </location>
</feature>
<sequence length="152" mass="16117">MKSLFNFLLLLLAATFTLSSCEQEETNFRVTPKTQIIFFDNIDVNTADFQKANNLNLKVTANGASSVRVTSLYNVGVAARTKDVGTFSVSGGSAIVTAPSVAVRNTADGDIPGFSTVAPVSSRAANTYTLKVDAIFADGSVETRFLAAVIIR</sequence>
<proteinExistence type="predicted"/>
<evidence type="ECO:0000313" key="3">
    <source>
        <dbReference type="Proteomes" id="UP001500567"/>
    </source>
</evidence>
<dbReference type="PROSITE" id="PS51257">
    <property type="entry name" value="PROKAR_LIPOPROTEIN"/>
    <property type="match status" value="1"/>
</dbReference>
<feature type="chain" id="PRO_5045549138" description="DUF4625 domain-containing protein" evidence="1">
    <location>
        <begin position="23"/>
        <end position="152"/>
    </location>
</feature>
<keyword evidence="3" id="KW-1185">Reference proteome</keyword>
<dbReference type="Proteomes" id="UP001500567">
    <property type="component" value="Unassembled WGS sequence"/>
</dbReference>
<evidence type="ECO:0000313" key="2">
    <source>
        <dbReference type="EMBL" id="GAA4016095.1"/>
    </source>
</evidence>
<keyword evidence="1" id="KW-0732">Signal</keyword>
<dbReference type="EMBL" id="BAABDJ010000036">
    <property type="protein sequence ID" value="GAA4016095.1"/>
    <property type="molecule type" value="Genomic_DNA"/>
</dbReference>
<evidence type="ECO:0008006" key="4">
    <source>
        <dbReference type="Google" id="ProtNLM"/>
    </source>
</evidence>
<dbReference type="RefSeq" id="WP_345074369.1">
    <property type="nucleotide sequence ID" value="NZ_BAABDJ010000036.1"/>
</dbReference>
<reference evidence="3" key="1">
    <citation type="journal article" date="2019" name="Int. J. Syst. Evol. Microbiol.">
        <title>The Global Catalogue of Microorganisms (GCM) 10K type strain sequencing project: providing services to taxonomists for standard genome sequencing and annotation.</title>
        <authorList>
            <consortium name="The Broad Institute Genomics Platform"/>
            <consortium name="The Broad Institute Genome Sequencing Center for Infectious Disease"/>
            <person name="Wu L."/>
            <person name="Ma J."/>
        </authorList>
    </citation>
    <scope>NUCLEOTIDE SEQUENCE [LARGE SCALE GENOMIC DNA]</scope>
    <source>
        <strain evidence="3">JCM 17224</strain>
    </source>
</reference>
<evidence type="ECO:0000256" key="1">
    <source>
        <dbReference type="SAM" id="SignalP"/>
    </source>
</evidence>
<accession>A0ABP7SU74</accession>
<gene>
    <name evidence="2" type="ORF">GCM10022408_31940</name>
</gene>
<protein>
    <recommendedName>
        <fullName evidence="4">DUF4625 domain-containing protein</fullName>
    </recommendedName>
</protein>